<dbReference type="OrthoDB" id="2583024at2"/>
<protein>
    <submittedName>
        <fullName evidence="3">Uncharacterized protein</fullName>
    </submittedName>
</protein>
<evidence type="ECO:0000313" key="3">
    <source>
        <dbReference type="EMBL" id="TBL77254.1"/>
    </source>
</evidence>
<feature type="compositionally biased region" description="Low complexity" evidence="1">
    <location>
        <begin position="129"/>
        <end position="138"/>
    </location>
</feature>
<evidence type="ECO:0000313" key="4">
    <source>
        <dbReference type="Proteomes" id="UP000293142"/>
    </source>
</evidence>
<name>A0A4Q9DQS8_9BACL</name>
<keyword evidence="4" id="KW-1185">Reference proteome</keyword>
<dbReference type="PROSITE" id="PS51257">
    <property type="entry name" value="PROKAR_LIPOPROTEIN"/>
    <property type="match status" value="1"/>
</dbReference>
<feature type="compositionally biased region" description="Low complexity" evidence="1">
    <location>
        <begin position="151"/>
        <end position="168"/>
    </location>
</feature>
<comment type="caution">
    <text evidence="3">The sequence shown here is derived from an EMBL/GenBank/DDBJ whole genome shotgun (WGS) entry which is preliminary data.</text>
</comment>
<keyword evidence="2" id="KW-0732">Signal</keyword>
<dbReference type="AlphaFoldDB" id="A0A4Q9DQS8"/>
<reference evidence="3 4" key="1">
    <citation type="submission" date="2019-02" db="EMBL/GenBank/DDBJ databases">
        <title>Paenibacillus sp. nov., isolated from surface-sterilized tissue of Thalictrum simplex L.</title>
        <authorList>
            <person name="Tuo L."/>
        </authorList>
    </citation>
    <scope>NUCLEOTIDE SEQUENCE [LARGE SCALE GENOMIC DNA]</scope>
    <source>
        <strain evidence="3 4">N2SHLJ1</strain>
    </source>
</reference>
<evidence type="ECO:0000256" key="1">
    <source>
        <dbReference type="SAM" id="MobiDB-lite"/>
    </source>
</evidence>
<sequence>MKRMNIAIVLCALMALAAGCGQKNAAPEGQAFGAATAASQAQPAGSGAVAGASGAAGSGAPVAAASQPGPAPAGNAAQQQAPATSAAVPPAQAAAAERPAGPAGASVAPAAEAPARPAAAVVPAGAPSSAAAAQPGAATELAPGLPGGPVDSAGAVSPPGSAAAPDAGQTTAKPKPAAASNEINWSQFFDNDKQDRPSERFWDLSGKQVQIKGFMGEVLSFDKHWFLLIPSPGAECPFDNGDETYWNKIMIVYVPNDIKLRYTSGPLLIKGKLDVGIKLDESGYKTMFRLYDASFEKIKE</sequence>
<feature type="chain" id="PRO_5020909848" evidence="2">
    <location>
        <begin position="26"/>
        <end position="300"/>
    </location>
</feature>
<accession>A0A4Q9DQS8</accession>
<organism evidence="3 4">
    <name type="scientific">Paenibacillus thalictri</name>
    <dbReference type="NCBI Taxonomy" id="2527873"/>
    <lineage>
        <taxon>Bacteria</taxon>
        <taxon>Bacillati</taxon>
        <taxon>Bacillota</taxon>
        <taxon>Bacilli</taxon>
        <taxon>Bacillales</taxon>
        <taxon>Paenibacillaceae</taxon>
        <taxon>Paenibacillus</taxon>
    </lineage>
</organism>
<dbReference type="Gene3D" id="2.40.50.870">
    <property type="entry name" value="Protein of unknown function (DUF3299)"/>
    <property type="match status" value="1"/>
</dbReference>
<dbReference type="EMBL" id="SIRE01000012">
    <property type="protein sequence ID" value="TBL77254.1"/>
    <property type="molecule type" value="Genomic_DNA"/>
</dbReference>
<evidence type="ECO:0000256" key="2">
    <source>
        <dbReference type="SAM" id="SignalP"/>
    </source>
</evidence>
<dbReference type="RefSeq" id="WP_131014646.1">
    <property type="nucleotide sequence ID" value="NZ_SIRE01000012.1"/>
</dbReference>
<dbReference type="Proteomes" id="UP000293142">
    <property type="component" value="Unassembled WGS sequence"/>
</dbReference>
<feature type="region of interest" description="Disordered" evidence="1">
    <location>
        <begin position="35"/>
        <end position="109"/>
    </location>
</feature>
<proteinExistence type="predicted"/>
<feature type="region of interest" description="Disordered" evidence="1">
    <location>
        <begin position="129"/>
        <end position="196"/>
    </location>
</feature>
<feature type="signal peptide" evidence="2">
    <location>
        <begin position="1"/>
        <end position="25"/>
    </location>
</feature>
<gene>
    <name evidence="3" type="ORF">EYB31_17330</name>
</gene>